<dbReference type="GO" id="GO:0004674">
    <property type="term" value="F:protein serine/threonine kinase activity"/>
    <property type="evidence" value="ECO:0007669"/>
    <property type="project" value="UniProtKB-KW"/>
</dbReference>
<dbReference type="PANTHER" id="PTHR35526">
    <property type="entry name" value="ANTI-SIGMA-F FACTOR RSBW-RELATED"/>
    <property type="match status" value="1"/>
</dbReference>
<dbReference type="PANTHER" id="PTHR35526:SF3">
    <property type="entry name" value="ANTI-SIGMA-F FACTOR RSBW"/>
    <property type="match status" value="1"/>
</dbReference>
<keyword evidence="1" id="KW-0808">Transferase</keyword>
<dbReference type="RefSeq" id="WP_218903062.1">
    <property type="nucleotide sequence ID" value="NZ_JACCFK010000001.1"/>
</dbReference>
<keyword evidence="1" id="KW-0723">Serine/threonine-protein kinase</keyword>
<sequence>MTRPPGAGPFVADLAGGRPEGTHVLRRWAADRLGGLGEDHLRAVQLVLTELVVNAHVHGGGGRSVRLRRRDPCVVRVEVEDNAVFRSGTRQRAGGRGLLLVSAVARRWGISPAPDGGKRVWAEVDCATSPGQPCASRA</sequence>
<dbReference type="Proteomes" id="UP000549616">
    <property type="component" value="Unassembled WGS sequence"/>
</dbReference>
<protein>
    <submittedName>
        <fullName evidence="3">Anti-sigma regulatory factor (Ser/Thr protein kinase)</fullName>
    </submittedName>
</protein>
<comment type="caution">
    <text evidence="3">The sequence shown here is derived from an EMBL/GenBank/DDBJ whole genome shotgun (WGS) entry which is preliminary data.</text>
</comment>
<dbReference type="InterPro" id="IPR003594">
    <property type="entry name" value="HATPase_dom"/>
</dbReference>
<keyword evidence="4" id="KW-1185">Reference proteome</keyword>
<dbReference type="InterPro" id="IPR050267">
    <property type="entry name" value="Anti-sigma-factor_SerPK"/>
</dbReference>
<dbReference type="InterPro" id="IPR036890">
    <property type="entry name" value="HATPase_C_sf"/>
</dbReference>
<reference evidence="3 4" key="1">
    <citation type="submission" date="2020-07" db="EMBL/GenBank/DDBJ databases">
        <title>Sequencing the genomes of 1000 actinobacteria strains.</title>
        <authorList>
            <person name="Klenk H.-P."/>
        </authorList>
    </citation>
    <scope>NUCLEOTIDE SEQUENCE [LARGE SCALE GENOMIC DNA]</scope>
    <source>
        <strain evidence="3 4">DSM 104006</strain>
    </source>
</reference>
<dbReference type="EMBL" id="JACCFK010000001">
    <property type="protein sequence ID" value="NYI91513.1"/>
    <property type="molecule type" value="Genomic_DNA"/>
</dbReference>
<keyword evidence="1" id="KW-0418">Kinase</keyword>
<evidence type="ECO:0000256" key="1">
    <source>
        <dbReference type="ARBA" id="ARBA00022527"/>
    </source>
</evidence>
<proteinExistence type="predicted"/>
<dbReference type="SUPFAM" id="SSF55874">
    <property type="entry name" value="ATPase domain of HSP90 chaperone/DNA topoisomerase II/histidine kinase"/>
    <property type="match status" value="1"/>
</dbReference>
<evidence type="ECO:0000313" key="4">
    <source>
        <dbReference type="Proteomes" id="UP000549616"/>
    </source>
</evidence>
<dbReference type="Gene3D" id="3.30.565.10">
    <property type="entry name" value="Histidine kinase-like ATPase, C-terminal domain"/>
    <property type="match status" value="1"/>
</dbReference>
<organism evidence="3 4">
    <name type="scientific">Amycolatopsis endophytica</name>
    <dbReference type="NCBI Taxonomy" id="860233"/>
    <lineage>
        <taxon>Bacteria</taxon>
        <taxon>Bacillati</taxon>
        <taxon>Actinomycetota</taxon>
        <taxon>Actinomycetes</taxon>
        <taxon>Pseudonocardiales</taxon>
        <taxon>Pseudonocardiaceae</taxon>
        <taxon>Amycolatopsis</taxon>
    </lineage>
</organism>
<accession>A0A853B871</accession>
<evidence type="ECO:0000313" key="3">
    <source>
        <dbReference type="EMBL" id="NYI91513.1"/>
    </source>
</evidence>
<dbReference type="AlphaFoldDB" id="A0A853B871"/>
<name>A0A853B871_9PSEU</name>
<dbReference type="CDD" id="cd16936">
    <property type="entry name" value="HATPase_RsbW-like"/>
    <property type="match status" value="1"/>
</dbReference>
<gene>
    <name evidence="3" type="ORF">HNR02_004836</name>
</gene>
<dbReference type="Pfam" id="PF13581">
    <property type="entry name" value="HATPase_c_2"/>
    <property type="match status" value="1"/>
</dbReference>
<evidence type="ECO:0000259" key="2">
    <source>
        <dbReference type="Pfam" id="PF13581"/>
    </source>
</evidence>
<feature type="domain" description="Histidine kinase/HSP90-like ATPase" evidence="2">
    <location>
        <begin position="23"/>
        <end position="111"/>
    </location>
</feature>